<dbReference type="PANTHER" id="PTHR30383">
    <property type="entry name" value="THIOESTERASE 1/PROTEASE 1/LYSOPHOSPHOLIPASE L1"/>
    <property type="match status" value="1"/>
</dbReference>
<evidence type="ECO:0000256" key="1">
    <source>
        <dbReference type="SAM" id="Phobius"/>
    </source>
</evidence>
<dbReference type="InterPro" id="IPR013830">
    <property type="entry name" value="SGNH_hydro"/>
</dbReference>
<evidence type="ECO:0000313" key="3">
    <source>
        <dbReference type="EMBL" id="MBU9713568.1"/>
    </source>
</evidence>
<dbReference type="EMBL" id="JAHQCS010000144">
    <property type="protein sequence ID" value="MBU9713568.1"/>
    <property type="molecule type" value="Genomic_DNA"/>
</dbReference>
<protein>
    <recommendedName>
        <fullName evidence="2">SGNH hydrolase-type esterase domain-containing protein</fullName>
    </recommendedName>
</protein>
<name>A0ABS6JJ55_9BACI</name>
<evidence type="ECO:0000259" key="2">
    <source>
        <dbReference type="Pfam" id="PF13472"/>
    </source>
</evidence>
<reference evidence="3 4" key="1">
    <citation type="submission" date="2021-06" db="EMBL/GenBank/DDBJ databases">
        <title>Bacillus sp. RD4P76, an endophyte from a halophyte.</title>
        <authorList>
            <person name="Sun J.-Q."/>
        </authorList>
    </citation>
    <scope>NUCLEOTIDE SEQUENCE [LARGE SCALE GENOMIC DNA]</scope>
    <source>
        <strain evidence="3 4">CGMCC 1.15917</strain>
    </source>
</reference>
<feature type="transmembrane region" description="Helical" evidence="1">
    <location>
        <begin position="333"/>
        <end position="352"/>
    </location>
</feature>
<evidence type="ECO:0000313" key="4">
    <source>
        <dbReference type="Proteomes" id="UP000784880"/>
    </source>
</evidence>
<dbReference type="PANTHER" id="PTHR30383:SF27">
    <property type="entry name" value="SPORE GERMINATION LIPASE LIPC"/>
    <property type="match status" value="1"/>
</dbReference>
<dbReference type="Proteomes" id="UP000784880">
    <property type="component" value="Unassembled WGS sequence"/>
</dbReference>
<organism evidence="3 4">
    <name type="scientific">Evansella tamaricis</name>
    <dbReference type="NCBI Taxonomy" id="2069301"/>
    <lineage>
        <taxon>Bacteria</taxon>
        <taxon>Bacillati</taxon>
        <taxon>Bacillota</taxon>
        <taxon>Bacilli</taxon>
        <taxon>Bacillales</taxon>
        <taxon>Bacillaceae</taxon>
        <taxon>Evansella</taxon>
    </lineage>
</organism>
<dbReference type="InterPro" id="IPR051532">
    <property type="entry name" value="Ester_Hydrolysis_Enzymes"/>
</dbReference>
<sequence>MNKNRISIILALLIFIVHLSASEKEVIAEEQNRKKLVSLGDSITAGYNLDNSEKQAFPFLIDEERFEVENLGVPGWTSSDLLYVLENDETFWSPIQHANMVTINIGNNDLLYAIQFYDLIETEDLNSIDPFQIEADVQKAQQDLAENLTHIINTIRERTEAPIILYNLYNPVITDGTFFWNLVYNIIDDMVEDLNDHIFSNYHSQLDQVAVVDVHTAFSGKQDEYIFEGDIHPNEFGQKKLAKLAREAIKRDIDGRLVLQEKIFSEVREPAIPATAQPEMERITATETEIVKERQIEEQKSQDSPSMLSGIDTTVELDLSKVLPTFTFTPNPFYILGGSFVGLIILVLLLLLRRKMRRRRHIYF</sequence>
<feature type="domain" description="SGNH hydrolase-type esterase" evidence="2">
    <location>
        <begin position="39"/>
        <end position="239"/>
    </location>
</feature>
<keyword evidence="4" id="KW-1185">Reference proteome</keyword>
<dbReference type="Pfam" id="PF13472">
    <property type="entry name" value="Lipase_GDSL_2"/>
    <property type="match status" value="1"/>
</dbReference>
<proteinExistence type="predicted"/>
<comment type="caution">
    <text evidence="3">The sequence shown here is derived from an EMBL/GenBank/DDBJ whole genome shotgun (WGS) entry which is preliminary data.</text>
</comment>
<keyword evidence="1" id="KW-0812">Transmembrane</keyword>
<keyword evidence="1" id="KW-0472">Membrane</keyword>
<accession>A0ABS6JJ55</accession>
<dbReference type="RefSeq" id="WP_217067720.1">
    <property type="nucleotide sequence ID" value="NZ_JAHQCS010000144.1"/>
</dbReference>
<gene>
    <name evidence="3" type="ORF">KS419_17710</name>
</gene>
<keyword evidence="1" id="KW-1133">Transmembrane helix</keyword>